<dbReference type="AlphaFoldDB" id="A0A916YNE7"/>
<reference evidence="2" key="2">
    <citation type="submission" date="2020-09" db="EMBL/GenBank/DDBJ databases">
        <authorList>
            <person name="Sun Q."/>
            <person name="Zhou Y."/>
        </authorList>
    </citation>
    <scope>NUCLEOTIDE SEQUENCE</scope>
    <source>
        <strain evidence="2">CGMCC 1.15958</strain>
    </source>
</reference>
<proteinExistence type="predicted"/>
<name>A0A916YNE7_9BACT</name>
<protein>
    <recommendedName>
        <fullName evidence="1">Large polyvalent protein-associated domain-containing protein</fullName>
    </recommendedName>
</protein>
<evidence type="ECO:0000259" key="1">
    <source>
        <dbReference type="Pfam" id="PF18796"/>
    </source>
</evidence>
<dbReference type="Pfam" id="PF18796">
    <property type="entry name" value="LPD1"/>
    <property type="match status" value="1"/>
</dbReference>
<feature type="domain" description="Large polyvalent protein-associated" evidence="1">
    <location>
        <begin position="232"/>
        <end position="296"/>
    </location>
</feature>
<gene>
    <name evidence="2" type="ORF">GCM10011514_16910</name>
</gene>
<dbReference type="InterPro" id="IPR041047">
    <property type="entry name" value="LPD1"/>
</dbReference>
<keyword evidence="3" id="KW-1185">Reference proteome</keyword>
<dbReference type="Proteomes" id="UP000609064">
    <property type="component" value="Unassembled WGS sequence"/>
</dbReference>
<reference evidence="2" key="1">
    <citation type="journal article" date="2014" name="Int. J. Syst. Evol. Microbiol.">
        <title>Complete genome sequence of Corynebacterium casei LMG S-19264T (=DSM 44701T), isolated from a smear-ripened cheese.</title>
        <authorList>
            <consortium name="US DOE Joint Genome Institute (JGI-PGF)"/>
            <person name="Walter F."/>
            <person name="Albersmeier A."/>
            <person name="Kalinowski J."/>
            <person name="Ruckert C."/>
        </authorList>
    </citation>
    <scope>NUCLEOTIDE SEQUENCE</scope>
    <source>
        <strain evidence="2">CGMCC 1.15958</strain>
    </source>
</reference>
<evidence type="ECO:0000313" key="2">
    <source>
        <dbReference type="EMBL" id="GGD53412.1"/>
    </source>
</evidence>
<comment type="caution">
    <text evidence="2">The sequence shown here is derived from an EMBL/GenBank/DDBJ whole genome shotgun (WGS) entry which is preliminary data.</text>
</comment>
<dbReference type="RefSeq" id="WP_188765628.1">
    <property type="nucleotide sequence ID" value="NZ_BMKK01000003.1"/>
</dbReference>
<dbReference type="EMBL" id="BMKK01000003">
    <property type="protein sequence ID" value="GGD53412.1"/>
    <property type="molecule type" value="Genomic_DNA"/>
</dbReference>
<sequence length="302" mass="34605">MQRSKVILNSPKIAIGSRADKYWSENGFLDYSKFIRPNLDLPKSLSYGSNPDLLRTKFGIAEIGFGNWVTNEDRFNYVNGLIISLYDLNKLMNIDYFLGLGLLSVSFGARGAGSALAHYESQTKIINVTRYHRGDESKLARFVATGGMGSFAHEYGHFLDYVGGEYVSPHPQVFALTGGRSVSRSRMPCNDRQRLRVITNDLLEKIIWKVPNKTPSAYYTRLAKFMMANGIESDYLIRRNELFARWFEAWVSLKLRSMNIQNKLLSQAKYSPLIYPTENEVREVDKIFQDFMKEFKSGYFIG</sequence>
<accession>A0A916YNE7</accession>
<organism evidence="2 3">
    <name type="scientific">Emticicia aquatilis</name>
    <dbReference type="NCBI Taxonomy" id="1537369"/>
    <lineage>
        <taxon>Bacteria</taxon>
        <taxon>Pseudomonadati</taxon>
        <taxon>Bacteroidota</taxon>
        <taxon>Cytophagia</taxon>
        <taxon>Cytophagales</taxon>
        <taxon>Leadbetterellaceae</taxon>
        <taxon>Emticicia</taxon>
    </lineage>
</organism>
<evidence type="ECO:0000313" key="3">
    <source>
        <dbReference type="Proteomes" id="UP000609064"/>
    </source>
</evidence>